<dbReference type="GO" id="GO:0006493">
    <property type="term" value="P:protein O-linked glycosylation"/>
    <property type="evidence" value="ECO:0007669"/>
    <property type="project" value="TreeGrafter"/>
</dbReference>
<evidence type="ECO:0000256" key="7">
    <source>
        <dbReference type="ARBA" id="ARBA00022989"/>
    </source>
</evidence>
<evidence type="ECO:0000256" key="6">
    <source>
        <dbReference type="ARBA" id="ARBA00022968"/>
    </source>
</evidence>
<dbReference type="Gene3D" id="3.90.550.50">
    <property type="match status" value="1"/>
</dbReference>
<evidence type="ECO:0000256" key="5">
    <source>
        <dbReference type="ARBA" id="ARBA00022692"/>
    </source>
</evidence>
<evidence type="ECO:0000313" key="12">
    <source>
        <dbReference type="Proteomes" id="UP001186944"/>
    </source>
</evidence>
<dbReference type="AlphaFoldDB" id="A0AA88YJQ5"/>
<proteinExistence type="inferred from homology"/>
<keyword evidence="12" id="KW-1185">Reference proteome</keyword>
<keyword evidence="7" id="KW-1133">Transmembrane helix</keyword>
<comment type="caution">
    <text evidence="11">The sequence shown here is derived from an EMBL/GenBank/DDBJ whole genome shotgun (WGS) entry which is preliminary data.</text>
</comment>
<comment type="similarity">
    <text evidence="2 10">Belongs to the glycosyltransferase 31 family.</text>
</comment>
<dbReference type="GO" id="GO:0008194">
    <property type="term" value="F:UDP-glycosyltransferase activity"/>
    <property type="evidence" value="ECO:0007669"/>
    <property type="project" value="TreeGrafter"/>
</dbReference>
<dbReference type="EC" id="2.4.1.-" evidence="10"/>
<dbReference type="PANTHER" id="PTHR11214">
    <property type="entry name" value="BETA-1,3-N-ACETYLGLUCOSAMINYLTRANSFERASE"/>
    <property type="match status" value="1"/>
</dbReference>
<dbReference type="GO" id="GO:0000139">
    <property type="term" value="C:Golgi membrane"/>
    <property type="evidence" value="ECO:0007669"/>
    <property type="project" value="UniProtKB-SubCell"/>
</dbReference>
<dbReference type="EMBL" id="VSWD01000006">
    <property type="protein sequence ID" value="KAK3100764.1"/>
    <property type="molecule type" value="Genomic_DNA"/>
</dbReference>
<evidence type="ECO:0000256" key="2">
    <source>
        <dbReference type="ARBA" id="ARBA00008661"/>
    </source>
</evidence>
<dbReference type="Proteomes" id="UP001186944">
    <property type="component" value="Unassembled WGS sequence"/>
</dbReference>
<name>A0AA88YJQ5_PINIB</name>
<gene>
    <name evidence="11" type="ORF">FSP39_025002</name>
</gene>
<sequence>MTNGDILQGDFEDTYNNLTLKTMMGVQWISRFCPTASFVFLVDDDVIVNFHNLLKFTSSIADDEMSSLFSGCVHGSSLPIRTKGKWLISKEDFPFPCYPTYVSGTAVVTTGKVIQRFNAAIPYVKFLVFEDVFLGIVAWKLGIQPRIENSKFDFEGKNLHRLPCIITSHRQGIQGDVYEKKYQSLIHLPCQDWIL</sequence>
<evidence type="ECO:0000256" key="10">
    <source>
        <dbReference type="RuleBase" id="RU363063"/>
    </source>
</evidence>
<keyword evidence="9" id="KW-0472">Membrane</keyword>
<evidence type="ECO:0000313" key="11">
    <source>
        <dbReference type="EMBL" id="KAK3100764.1"/>
    </source>
</evidence>
<accession>A0AA88YJQ5</accession>
<evidence type="ECO:0000256" key="9">
    <source>
        <dbReference type="ARBA" id="ARBA00023136"/>
    </source>
</evidence>
<dbReference type="PANTHER" id="PTHR11214:SF349">
    <property type="entry name" value="BETA-1,3-GALACTOSYLTRANSFERASE BRN"/>
    <property type="match status" value="1"/>
</dbReference>
<dbReference type="InterPro" id="IPR002659">
    <property type="entry name" value="Glyco_trans_31"/>
</dbReference>
<keyword evidence="5" id="KW-0812">Transmembrane</keyword>
<organism evidence="11 12">
    <name type="scientific">Pinctada imbricata</name>
    <name type="common">Atlantic pearl-oyster</name>
    <name type="synonym">Pinctada martensii</name>
    <dbReference type="NCBI Taxonomy" id="66713"/>
    <lineage>
        <taxon>Eukaryota</taxon>
        <taxon>Metazoa</taxon>
        <taxon>Spiralia</taxon>
        <taxon>Lophotrochozoa</taxon>
        <taxon>Mollusca</taxon>
        <taxon>Bivalvia</taxon>
        <taxon>Autobranchia</taxon>
        <taxon>Pteriomorphia</taxon>
        <taxon>Pterioida</taxon>
        <taxon>Pterioidea</taxon>
        <taxon>Pteriidae</taxon>
        <taxon>Pinctada</taxon>
    </lineage>
</organism>
<dbReference type="GO" id="GO:0016758">
    <property type="term" value="F:hexosyltransferase activity"/>
    <property type="evidence" value="ECO:0007669"/>
    <property type="project" value="InterPro"/>
</dbReference>
<keyword evidence="6" id="KW-0735">Signal-anchor</keyword>
<comment type="subcellular location">
    <subcellularLocation>
        <location evidence="1 10">Golgi apparatus membrane</location>
        <topology evidence="1 10">Single-pass type II membrane protein</topology>
    </subcellularLocation>
</comment>
<dbReference type="Pfam" id="PF01762">
    <property type="entry name" value="Galactosyl_T"/>
    <property type="match status" value="1"/>
</dbReference>
<evidence type="ECO:0000256" key="3">
    <source>
        <dbReference type="ARBA" id="ARBA00022676"/>
    </source>
</evidence>
<keyword evidence="3 10" id="KW-0328">Glycosyltransferase</keyword>
<protein>
    <recommendedName>
        <fullName evidence="10">Hexosyltransferase</fullName>
        <ecNumber evidence="10">2.4.1.-</ecNumber>
    </recommendedName>
</protein>
<keyword evidence="8 10" id="KW-0333">Golgi apparatus</keyword>
<evidence type="ECO:0000256" key="1">
    <source>
        <dbReference type="ARBA" id="ARBA00004323"/>
    </source>
</evidence>
<keyword evidence="4" id="KW-0808">Transferase</keyword>
<evidence type="ECO:0000256" key="8">
    <source>
        <dbReference type="ARBA" id="ARBA00023034"/>
    </source>
</evidence>
<evidence type="ECO:0000256" key="4">
    <source>
        <dbReference type="ARBA" id="ARBA00022679"/>
    </source>
</evidence>
<reference evidence="11" key="1">
    <citation type="submission" date="2019-08" db="EMBL/GenBank/DDBJ databases">
        <title>The improved chromosome-level genome for the pearl oyster Pinctada fucata martensii using PacBio sequencing and Hi-C.</title>
        <authorList>
            <person name="Zheng Z."/>
        </authorList>
    </citation>
    <scope>NUCLEOTIDE SEQUENCE</scope>
    <source>
        <strain evidence="11">ZZ-2019</strain>
        <tissue evidence="11">Adductor muscle</tissue>
    </source>
</reference>